<dbReference type="RefSeq" id="WP_089830664.1">
    <property type="nucleotide sequence ID" value="NZ_FNBN01000002.1"/>
</dbReference>
<sequence length="97" mass="11165">MTKQEAIKDLIQIPGVGKSLATDLWNIGITRVSDLKGKDPELLYDLSNRFAGVVQDPCVLYVFRCAVYYADTPKEQHEIEKLKWWNWKDKLPKAKGK</sequence>
<dbReference type="EMBL" id="FNBN01000002">
    <property type="protein sequence ID" value="SDF59394.1"/>
    <property type="molecule type" value="Genomic_DNA"/>
</dbReference>
<dbReference type="Proteomes" id="UP000199045">
    <property type="component" value="Unassembled WGS sequence"/>
</dbReference>
<dbReference type="Gene3D" id="1.10.150.20">
    <property type="entry name" value="5' to 3' exonuclease, C-terminal subdomain"/>
    <property type="match status" value="1"/>
</dbReference>
<dbReference type="SUPFAM" id="SSF158702">
    <property type="entry name" value="Sec63 N-terminal domain-like"/>
    <property type="match status" value="1"/>
</dbReference>
<dbReference type="OrthoDB" id="9790407at2"/>
<dbReference type="Pfam" id="PF11731">
    <property type="entry name" value="Cdd1"/>
    <property type="match status" value="1"/>
</dbReference>
<gene>
    <name evidence="1" type="ORF">SAMN04488121_102369</name>
</gene>
<reference evidence="1 2" key="1">
    <citation type="submission" date="2016-10" db="EMBL/GenBank/DDBJ databases">
        <authorList>
            <person name="de Groot N.N."/>
        </authorList>
    </citation>
    <scope>NUCLEOTIDE SEQUENCE [LARGE SCALE GENOMIC DNA]</scope>
    <source>
        <strain evidence="1 2">DSM 527</strain>
    </source>
</reference>
<proteinExistence type="predicted"/>
<protein>
    <submittedName>
        <fullName evidence="1">Pathogenicity locus</fullName>
    </submittedName>
</protein>
<dbReference type="AlphaFoldDB" id="A0A1G7MCR2"/>
<name>A0A1G7MCR2_CHIFI</name>
<dbReference type="InterPro" id="IPR021725">
    <property type="entry name" value="Cdd1"/>
</dbReference>
<evidence type="ECO:0000313" key="2">
    <source>
        <dbReference type="Proteomes" id="UP000199045"/>
    </source>
</evidence>
<accession>A0A1G7MCR2</accession>
<evidence type="ECO:0000313" key="1">
    <source>
        <dbReference type="EMBL" id="SDF59394.1"/>
    </source>
</evidence>
<organism evidence="1 2">
    <name type="scientific">Chitinophaga filiformis</name>
    <name type="common">Myxococcus filiformis</name>
    <name type="synonym">Flexibacter filiformis</name>
    <dbReference type="NCBI Taxonomy" id="104663"/>
    <lineage>
        <taxon>Bacteria</taxon>
        <taxon>Pseudomonadati</taxon>
        <taxon>Bacteroidota</taxon>
        <taxon>Chitinophagia</taxon>
        <taxon>Chitinophagales</taxon>
        <taxon>Chitinophagaceae</taxon>
        <taxon>Chitinophaga</taxon>
    </lineage>
</organism>